<reference evidence="1 2" key="1">
    <citation type="submission" date="2022-03" db="EMBL/GenBank/DDBJ databases">
        <title>Genomic signatures underlying metal tolerance in selected Arctic bacterial isolates.</title>
        <authorList>
            <person name="Thomas F.A."/>
            <person name="Venkatachalam S."/>
            <person name="Krishnan K.P."/>
        </authorList>
    </citation>
    <scope>NUCLEOTIDE SEQUENCE [LARGE SCALE GENOMIC DNA]</scope>
    <source>
        <strain evidence="1 2">HM116</strain>
    </source>
</reference>
<organism evidence="1 2">
    <name type="scientific">Vreelandella neptunia</name>
    <dbReference type="NCBI Taxonomy" id="115551"/>
    <lineage>
        <taxon>Bacteria</taxon>
        <taxon>Pseudomonadati</taxon>
        <taxon>Pseudomonadota</taxon>
        <taxon>Gammaproteobacteria</taxon>
        <taxon>Oceanospirillales</taxon>
        <taxon>Halomonadaceae</taxon>
        <taxon>Vreelandella</taxon>
    </lineage>
</organism>
<dbReference type="Proteomes" id="UP001320609">
    <property type="component" value="Unassembled WGS sequence"/>
</dbReference>
<proteinExistence type="predicted"/>
<protein>
    <submittedName>
        <fullName evidence="1">Uncharacterized protein</fullName>
    </submittedName>
</protein>
<name>A0ABS9S2L8_9GAMM</name>
<gene>
    <name evidence="1" type="ORF">MLE19_03335</name>
</gene>
<dbReference type="RefSeq" id="WP_240716638.1">
    <property type="nucleotide sequence ID" value="NZ_JAKVTW010000001.1"/>
</dbReference>
<evidence type="ECO:0000313" key="2">
    <source>
        <dbReference type="Proteomes" id="UP001320609"/>
    </source>
</evidence>
<accession>A0ABS9S2L8</accession>
<dbReference type="EMBL" id="JAKVTW010000001">
    <property type="protein sequence ID" value="MCH4810358.1"/>
    <property type="molecule type" value="Genomic_DNA"/>
</dbReference>
<comment type="caution">
    <text evidence="1">The sequence shown here is derived from an EMBL/GenBank/DDBJ whole genome shotgun (WGS) entry which is preliminary data.</text>
</comment>
<evidence type="ECO:0000313" key="1">
    <source>
        <dbReference type="EMBL" id="MCH4810358.1"/>
    </source>
</evidence>
<sequence length="166" mass="19061">MNAVALHRRPWVGARDRLACVLIFVGITLPTAAFAQALNMINGDVTQKIALSDLRAISDTTFTLYDPYQGRDVEMQGVAFRSFLIDHFGAVPPALHFTAWDDYEVTLEGWDDPNWYLITLEDGDPLTIRTRGPARLVERDYGDRDVENLRDFNDWIWMIRSIEAKW</sequence>
<keyword evidence="2" id="KW-1185">Reference proteome</keyword>